<dbReference type="AlphaFoldDB" id="A0A916DU45"/>
<keyword evidence="10" id="KW-1185">Reference proteome</keyword>
<organism evidence="9 10">
    <name type="scientific">Aureispira anguillae</name>
    <dbReference type="NCBI Taxonomy" id="2864201"/>
    <lineage>
        <taxon>Bacteria</taxon>
        <taxon>Pseudomonadati</taxon>
        <taxon>Bacteroidota</taxon>
        <taxon>Saprospiria</taxon>
        <taxon>Saprospirales</taxon>
        <taxon>Saprospiraceae</taxon>
        <taxon>Aureispira</taxon>
    </lineage>
</organism>
<evidence type="ECO:0000256" key="4">
    <source>
        <dbReference type="ARBA" id="ARBA00038381"/>
    </source>
</evidence>
<gene>
    <name evidence="9" type="ORF">AsAng_0029690</name>
</gene>
<comment type="catalytic activity">
    <reaction evidence="3">
        <text>a long-chain fatty acyl-CoA + H2O = a long-chain fatty acid + CoA + H(+)</text>
        <dbReference type="Rhea" id="RHEA:67680"/>
        <dbReference type="ChEBI" id="CHEBI:15377"/>
        <dbReference type="ChEBI" id="CHEBI:15378"/>
        <dbReference type="ChEBI" id="CHEBI:57287"/>
        <dbReference type="ChEBI" id="CHEBI:57560"/>
        <dbReference type="ChEBI" id="CHEBI:83139"/>
    </reaction>
</comment>
<dbReference type="GO" id="GO:0047617">
    <property type="term" value="F:fatty acyl-CoA hydrolase activity"/>
    <property type="evidence" value="ECO:0007669"/>
    <property type="project" value="UniProtKB-EC"/>
</dbReference>
<proteinExistence type="inferred from homology"/>
<accession>A0A916DU45</accession>
<evidence type="ECO:0000256" key="7">
    <source>
        <dbReference type="ARBA" id="ARBA00048062"/>
    </source>
</evidence>
<evidence type="ECO:0000256" key="3">
    <source>
        <dbReference type="ARBA" id="ARBA00036002"/>
    </source>
</evidence>
<protein>
    <recommendedName>
        <fullName evidence="6">Medium/long-chain acyl-CoA thioesterase YigI</fullName>
        <ecNumber evidence="5">3.1.2.20</ecNumber>
    </recommendedName>
</protein>
<dbReference type="CDD" id="cd03443">
    <property type="entry name" value="PaaI_thioesterase"/>
    <property type="match status" value="1"/>
</dbReference>
<sequence>MKVDLNFVKDMVEEQIPIHKFLGVKLVEIRRNYAKVHVPFQEAVLGDIIRRRWHGGILATIMDSVGGLAGMTHLTSFEDKMATIDLRVDYLKGAEAKDIFVEGEIVRLGNRILVTSMKVWDETETELLAEGKGVYNFIRMKDKVLVE</sequence>
<evidence type="ECO:0000256" key="1">
    <source>
        <dbReference type="ARBA" id="ARBA00022801"/>
    </source>
</evidence>
<name>A0A916DU45_9BACT</name>
<dbReference type="SUPFAM" id="SSF54637">
    <property type="entry name" value="Thioesterase/thiol ester dehydrase-isomerase"/>
    <property type="match status" value="1"/>
</dbReference>
<dbReference type="Gene3D" id="3.10.129.10">
    <property type="entry name" value="Hotdog Thioesterase"/>
    <property type="match status" value="1"/>
</dbReference>
<comment type="similarity">
    <text evidence="4">Belongs to the YigI thioesterase family.</text>
</comment>
<dbReference type="PANTHER" id="PTHR43240:SF20">
    <property type="entry name" value="MEDIUM_LONG-CHAIN ACYL-COA THIOESTERASE YIGI"/>
    <property type="match status" value="1"/>
</dbReference>
<dbReference type="InterPro" id="IPR029069">
    <property type="entry name" value="HotDog_dom_sf"/>
</dbReference>
<evidence type="ECO:0000259" key="8">
    <source>
        <dbReference type="Pfam" id="PF03061"/>
    </source>
</evidence>
<evidence type="ECO:0000313" key="10">
    <source>
        <dbReference type="Proteomes" id="UP001060919"/>
    </source>
</evidence>
<dbReference type="Proteomes" id="UP001060919">
    <property type="component" value="Chromosome"/>
</dbReference>
<evidence type="ECO:0000313" key="9">
    <source>
        <dbReference type="EMBL" id="BDS12250.1"/>
    </source>
</evidence>
<dbReference type="EC" id="3.1.2.20" evidence="5"/>
<dbReference type="InterPro" id="IPR006683">
    <property type="entry name" value="Thioestr_dom"/>
</dbReference>
<comment type="catalytic activity">
    <reaction evidence="7">
        <text>a medium-chain fatty acyl-CoA + H2O = a medium-chain fatty acid + CoA + H(+)</text>
        <dbReference type="Rhea" id="RHEA:68184"/>
        <dbReference type="ChEBI" id="CHEBI:15377"/>
        <dbReference type="ChEBI" id="CHEBI:15378"/>
        <dbReference type="ChEBI" id="CHEBI:57287"/>
        <dbReference type="ChEBI" id="CHEBI:59558"/>
        <dbReference type="ChEBI" id="CHEBI:90546"/>
    </reaction>
</comment>
<dbReference type="PANTHER" id="PTHR43240">
    <property type="entry name" value="1,4-DIHYDROXY-2-NAPHTHOYL-COA THIOESTERASE 1"/>
    <property type="match status" value="1"/>
</dbReference>
<comment type="catalytic activity">
    <reaction evidence="2">
        <text>a fatty acyl-CoA + H2O = a fatty acid + CoA + H(+)</text>
        <dbReference type="Rhea" id="RHEA:16781"/>
        <dbReference type="ChEBI" id="CHEBI:15377"/>
        <dbReference type="ChEBI" id="CHEBI:15378"/>
        <dbReference type="ChEBI" id="CHEBI:28868"/>
        <dbReference type="ChEBI" id="CHEBI:57287"/>
        <dbReference type="ChEBI" id="CHEBI:77636"/>
        <dbReference type="EC" id="3.1.2.20"/>
    </reaction>
</comment>
<evidence type="ECO:0000256" key="5">
    <source>
        <dbReference type="ARBA" id="ARBA00038894"/>
    </source>
</evidence>
<dbReference type="NCBIfam" id="TIGR00369">
    <property type="entry name" value="unchar_dom_1"/>
    <property type="match status" value="1"/>
</dbReference>
<reference evidence="9" key="1">
    <citation type="submission" date="2022-09" db="EMBL/GenBank/DDBJ databases">
        <title>Aureispira anguillicida sp. nov., isolated from Leptocephalus of Japanese eel Anguilla japonica.</title>
        <authorList>
            <person name="Yuasa K."/>
            <person name="Mekata T."/>
            <person name="Ikunari K."/>
        </authorList>
    </citation>
    <scope>NUCLEOTIDE SEQUENCE</scope>
    <source>
        <strain evidence="9">EL160426</strain>
    </source>
</reference>
<dbReference type="EMBL" id="AP026867">
    <property type="protein sequence ID" value="BDS12250.1"/>
    <property type="molecule type" value="Genomic_DNA"/>
</dbReference>
<dbReference type="KEGG" id="aup:AsAng_0029690"/>
<evidence type="ECO:0000256" key="2">
    <source>
        <dbReference type="ARBA" id="ARBA00035880"/>
    </source>
</evidence>
<dbReference type="Pfam" id="PF03061">
    <property type="entry name" value="4HBT"/>
    <property type="match status" value="1"/>
</dbReference>
<evidence type="ECO:0000256" key="6">
    <source>
        <dbReference type="ARBA" id="ARBA00040062"/>
    </source>
</evidence>
<keyword evidence="1" id="KW-0378">Hydrolase</keyword>
<dbReference type="InterPro" id="IPR003736">
    <property type="entry name" value="PAAI_dom"/>
</dbReference>
<feature type="domain" description="Thioesterase" evidence="8">
    <location>
        <begin position="53"/>
        <end position="126"/>
    </location>
</feature>
<dbReference type="RefSeq" id="WP_264793348.1">
    <property type="nucleotide sequence ID" value="NZ_AP026867.1"/>
</dbReference>